<feature type="compositionally biased region" description="Basic and acidic residues" evidence="1">
    <location>
        <begin position="997"/>
        <end position="1014"/>
    </location>
</feature>
<feature type="region of interest" description="Disordered" evidence="1">
    <location>
        <begin position="603"/>
        <end position="650"/>
    </location>
</feature>
<protein>
    <submittedName>
        <fullName evidence="2">Uncharacterized protein</fullName>
    </submittedName>
</protein>
<feature type="region of interest" description="Disordered" evidence="1">
    <location>
        <begin position="1902"/>
        <end position="1929"/>
    </location>
</feature>
<proteinExistence type="predicted"/>
<feature type="compositionally biased region" description="Basic and acidic residues" evidence="1">
    <location>
        <begin position="877"/>
        <end position="894"/>
    </location>
</feature>
<feature type="compositionally biased region" description="Polar residues" evidence="1">
    <location>
        <begin position="1905"/>
        <end position="1919"/>
    </location>
</feature>
<feature type="compositionally biased region" description="Polar residues" evidence="1">
    <location>
        <begin position="1324"/>
        <end position="1338"/>
    </location>
</feature>
<feature type="region of interest" description="Disordered" evidence="1">
    <location>
        <begin position="1320"/>
        <end position="1339"/>
    </location>
</feature>
<feature type="compositionally biased region" description="Polar residues" evidence="1">
    <location>
        <begin position="834"/>
        <end position="855"/>
    </location>
</feature>
<evidence type="ECO:0000313" key="3">
    <source>
        <dbReference type="Proteomes" id="UP001497525"/>
    </source>
</evidence>
<feature type="compositionally biased region" description="Basic and acidic residues" evidence="1">
    <location>
        <begin position="606"/>
        <end position="618"/>
    </location>
</feature>
<feature type="region of interest" description="Disordered" evidence="1">
    <location>
        <begin position="547"/>
        <end position="578"/>
    </location>
</feature>
<reference evidence="2" key="1">
    <citation type="submission" date="2024-06" db="EMBL/GenBank/DDBJ databases">
        <authorList>
            <person name="Liu X."/>
            <person name="Lenzi L."/>
            <person name="Haldenby T S."/>
            <person name="Uol C."/>
        </authorList>
    </citation>
    <scope>NUCLEOTIDE SEQUENCE</scope>
</reference>
<feature type="region of interest" description="Disordered" evidence="1">
    <location>
        <begin position="494"/>
        <end position="518"/>
    </location>
</feature>
<feature type="compositionally biased region" description="Polar residues" evidence="1">
    <location>
        <begin position="714"/>
        <end position="735"/>
    </location>
</feature>
<evidence type="ECO:0000256" key="1">
    <source>
        <dbReference type="SAM" id="MobiDB-lite"/>
    </source>
</evidence>
<feature type="region of interest" description="Disordered" evidence="1">
    <location>
        <begin position="1393"/>
        <end position="1466"/>
    </location>
</feature>
<feature type="region of interest" description="Disordered" evidence="1">
    <location>
        <begin position="929"/>
        <end position="1123"/>
    </location>
</feature>
<feature type="compositionally biased region" description="Polar residues" evidence="1">
    <location>
        <begin position="1074"/>
        <end position="1095"/>
    </location>
</feature>
<feature type="compositionally biased region" description="Polar residues" evidence="1">
    <location>
        <begin position="1437"/>
        <end position="1448"/>
    </location>
</feature>
<feature type="compositionally biased region" description="Polar residues" evidence="1">
    <location>
        <begin position="954"/>
        <end position="975"/>
    </location>
</feature>
<sequence length="2044" mass="227949">MNKAHSLPRWRWREYTVNLRPGYVQNALSSLKIRTALLKTGCWVNLRTNAPAHESGEPIKKQISIIRINGPNYNSIAELDTELEQILPTYRYRQIYRPHLPASISQTKKIMDSYKNELSQLDADHPSLSTYSDKVKSASLSAKVLRRKEKFGWTSLEHNLTQGLNLHNTERKESATSTDEPSVSRQGECINRVVVTQEMIYETNEVSIYGQRNAKRAELDYRCYNMDKNDLSQLPVKRRENEFDTGRKESALNFYRVIEMFDICDQPTVGQDSPEALFHVRAKFTCKSSDEDSDQHSTPCCAPTCEPDIHEAFAIRPESEMRTDESKSASDTKPRGLVQAASPKKLVREAMVGVKELSSQASEDRTIMRWEPSVDNPQTETATYTSPIGRVKMTTQISVLRIKPKQREIKGQQCDRNSGATKVHVGTKSKYEALEEEPRVQPPVEKDARETGAGHKCLESSLGELSSHTSTKSSNFHKPQRLAFQNAEIYGRQSEFEHSRKRNANELSQKDISSKNNKKVREGNVITNIMEGPIIQLLPNFTRLERSEKPATDERTAVINKLESDQTESESKATGTNSEEIQNYLAVTRSTPSISEPISIVHSKKDKIIPQQHHEKVRQPSSDHQLSDKSTHKPNRLKAFGTGYRMPTNREESTIKKNLLANDLHEKHSVPTKVDGNLWSTRSRDAIDLELPPVESTGQTEQKDYTHQKRPTPHLSTSDNLSSVPSQVDQKPNKTPNRRDESYCSQRDVSTARRSKTASDRADNRVPIHREEGTLKQTPLATALHETHSFPTKVDENLGSTRSRGPIDLEIPPVESTGQTEQKDYTHQKRPTPHLSTSDNLSSVPSQVDQKPNKTPNRRDESYCSQRDVSTARRSKTASDRADNRVPIHREEGTLKQTPLATALHETHSFPTKVDENLWSTRSRDAIDLELPPVESTGQTEQKDYTHQKRPTPHLSTSDNLSSVPSQVDQKPNKTPNRRDESYCSQRDVSTARRSKTASDRADNRVPIHREEGTLKQTPLATALHETHSFPTKVDENLGSTRSRGPIDLEIPPVESTGQTEQKDYTHQKRPTPHLSTSDNLSSVPSQVDQKPNKTPNRRDESYCSQRDVSTARRSKTASDRADNRVPIHREEGTLKQTPLATALHETHSFPTKVDENLWSTRSRDAIDLELPPVESTGQTEEEDYAWGADSTAPLTKTEEYSAVSHPKVNSYAGLVENIGIDIGEPGSPRYHTNHPEMWLSDTASLNESTAGVQVGQKLRYEGPNYVKPVREDVLLTDRTEHGVPTIQDYINSVAFDLETQAYDGTARILPTSSDLAFAESTKRQSQTENRETLTSNKPFEYSCPVLGSKEDETKAYLSTPAIVPRDLKQTTLNRSGQYIPKIVEQECVAPLPNSDRVNRKGSVGRASSEPRRFTQENEACLRRFPSNSLSKERGESQSPSDQMQKTPVVSGPTASGAGATKEQHFNFHRTPIPVSTETTDITQPVWTVSPSESAVCNPTSQSTSLLVLQSRDGIMTGSPECGINLINTPTNSYLLHDRFKVGNSSRVTADSIRTVRSYSKQTSDQSTTKLVTAPDSESVAGVRPMKRSRQEEVAGAKSISSYQTRESAVVQQPSQMTPILNEGLQVVTDENISRTPLCLTSPSSRRLASYERGVHDLSAQRQATDTATEDSKGALLADGPRKNSDANPHTKLGQPVQTISPLPLSHEPPGEGESPALTDLTSYRTCGLPLSHYFAVATYSMVTPQSTPRAPGIVTSIALTHGHCQMNDYVSPLSPRAASSPPPLPLPVGPPPETGADAVIEKSIRFKDRACNVSLGISDYRYFSLPPAEDQTGDSDSEWTNSQVLRHHHHILRPTYERARPQPNCCCCSGRPAPWSSPVYPSTMHCHIVIPCVYHRRPHHGSPLESSQTSPSEVSISTKPEEEQPSVASEKLGEIYAEAEYDAAGRVLNAPVHSPCSSPCAGRYRKEVTESESEFTRELLAPCVPHRCSVCRPSRSSFRGWQTSFTMSTVQQITSAGRLAGKRKLVQNLWLKLESIHANWRPA</sequence>
<dbReference type="EMBL" id="CAXLJL010000600">
    <property type="protein sequence ID" value="CAL5139251.1"/>
    <property type="molecule type" value="Genomic_DNA"/>
</dbReference>
<feature type="compositionally biased region" description="Basic and acidic residues" evidence="1">
    <location>
        <begin position="1409"/>
        <end position="1422"/>
    </location>
</feature>
<feature type="region of interest" description="Disordered" evidence="1">
    <location>
        <begin position="432"/>
        <end position="453"/>
    </location>
</feature>
<name>A0AAV2TQU5_CALDB</name>
<feature type="compositionally biased region" description="Basic and acidic residues" evidence="1">
    <location>
        <begin position="757"/>
        <end position="774"/>
    </location>
</feature>
<feature type="region of interest" description="Disordered" evidence="1">
    <location>
        <begin position="1656"/>
        <end position="1719"/>
    </location>
</feature>
<feature type="compositionally biased region" description="Basic and acidic residues" evidence="1">
    <location>
        <begin position="785"/>
        <end position="796"/>
    </location>
</feature>
<accession>A0AAV2TQU5</accession>
<organism evidence="2 3">
    <name type="scientific">Calicophoron daubneyi</name>
    <name type="common">Rumen fluke</name>
    <name type="synonym">Paramphistomum daubneyi</name>
    <dbReference type="NCBI Taxonomy" id="300641"/>
    <lineage>
        <taxon>Eukaryota</taxon>
        <taxon>Metazoa</taxon>
        <taxon>Spiralia</taxon>
        <taxon>Lophotrochozoa</taxon>
        <taxon>Platyhelminthes</taxon>
        <taxon>Trematoda</taxon>
        <taxon>Digenea</taxon>
        <taxon>Plagiorchiida</taxon>
        <taxon>Pronocephalata</taxon>
        <taxon>Paramphistomoidea</taxon>
        <taxon>Paramphistomidae</taxon>
        <taxon>Calicophoron</taxon>
    </lineage>
</organism>
<comment type="caution">
    <text evidence="2">The sequence shown here is derived from an EMBL/GenBank/DDBJ whole genome shotgun (WGS) entry which is preliminary data.</text>
</comment>
<feature type="region of interest" description="Disordered" evidence="1">
    <location>
        <begin position="689"/>
        <end position="909"/>
    </location>
</feature>
<feature type="region of interest" description="Disordered" evidence="1">
    <location>
        <begin position="164"/>
        <end position="184"/>
    </location>
</feature>
<dbReference type="Proteomes" id="UP001497525">
    <property type="component" value="Unassembled WGS sequence"/>
</dbReference>
<feature type="region of interest" description="Disordered" evidence="1">
    <location>
        <begin position="317"/>
        <end position="336"/>
    </location>
</feature>
<feature type="compositionally biased region" description="Basic and acidic residues" evidence="1">
    <location>
        <begin position="317"/>
        <end position="334"/>
    </location>
</feature>
<evidence type="ECO:0000313" key="2">
    <source>
        <dbReference type="EMBL" id="CAL5139251.1"/>
    </source>
</evidence>
<feature type="compositionally biased region" description="Basic and acidic residues" evidence="1">
    <location>
        <begin position="1025"/>
        <end position="1036"/>
    </location>
</feature>
<feature type="compositionally biased region" description="Basic and acidic residues" evidence="1">
    <location>
        <begin position="547"/>
        <end position="556"/>
    </location>
</feature>
<gene>
    <name evidence="2" type="ORF">CDAUBV1_LOCUS14284</name>
</gene>
<feature type="compositionally biased region" description="Polar residues" evidence="1">
    <location>
        <begin position="175"/>
        <end position="184"/>
    </location>
</feature>